<gene>
    <name evidence="4" type="ORF">HMPREF9220_1369</name>
</gene>
<protein>
    <recommendedName>
        <fullName evidence="3">EamA domain-containing protein</fullName>
    </recommendedName>
</protein>
<feature type="transmembrane region" description="Helical" evidence="2">
    <location>
        <begin position="99"/>
        <end position="118"/>
    </location>
</feature>
<accession>E4L776</accession>
<comment type="similarity">
    <text evidence="1">Belongs to the EamA transporter family.</text>
</comment>
<dbReference type="InterPro" id="IPR037185">
    <property type="entry name" value="EmrE-like"/>
</dbReference>
<evidence type="ECO:0000313" key="4">
    <source>
        <dbReference type="EMBL" id="EFR43346.1"/>
    </source>
</evidence>
<evidence type="ECO:0000256" key="2">
    <source>
        <dbReference type="SAM" id="Phobius"/>
    </source>
</evidence>
<dbReference type="SUPFAM" id="SSF103481">
    <property type="entry name" value="Multidrug resistance efflux transporter EmrE"/>
    <property type="match status" value="1"/>
</dbReference>
<reference evidence="4 5" key="1">
    <citation type="submission" date="2010-11" db="EMBL/GenBank/DDBJ databases">
        <authorList>
            <person name="Durkin A.S."/>
            <person name="Madupu R."/>
            <person name="Torralba M."/>
            <person name="Gillis M."/>
            <person name="Methe B."/>
            <person name="Sutton G."/>
            <person name="Nelson K.E."/>
        </authorList>
    </citation>
    <scope>NUCLEOTIDE SEQUENCE [LARGE SCALE GENOMIC DNA]</scope>
    <source>
        <strain evidence="4 5">UPII 345-E</strain>
    </source>
</reference>
<comment type="caution">
    <text evidence="4">The sequence shown here is derived from an EMBL/GenBank/DDBJ whole genome shotgun (WGS) entry which is preliminary data.</text>
</comment>
<dbReference type="AlphaFoldDB" id="E4L776"/>
<keyword evidence="2" id="KW-0472">Membrane</keyword>
<feature type="domain" description="EamA" evidence="3">
    <location>
        <begin position="18"/>
        <end position="141"/>
    </location>
</feature>
<dbReference type="Pfam" id="PF00892">
    <property type="entry name" value="EamA"/>
    <property type="match status" value="1"/>
</dbReference>
<dbReference type="InterPro" id="IPR000620">
    <property type="entry name" value="EamA_dom"/>
</dbReference>
<dbReference type="Proteomes" id="UP000004594">
    <property type="component" value="Unassembled WGS sequence"/>
</dbReference>
<feature type="transmembrane region" description="Helical" evidence="2">
    <location>
        <begin position="33"/>
        <end position="55"/>
    </location>
</feature>
<dbReference type="EMBL" id="AENT01000001">
    <property type="protein sequence ID" value="EFR43346.1"/>
    <property type="molecule type" value="Genomic_DNA"/>
</dbReference>
<organism evidence="4 5">
    <name type="scientific">Dialister micraerophilus UPII 345-E</name>
    <dbReference type="NCBI Taxonomy" id="910314"/>
    <lineage>
        <taxon>Bacteria</taxon>
        <taxon>Bacillati</taxon>
        <taxon>Bacillota</taxon>
        <taxon>Negativicutes</taxon>
        <taxon>Veillonellales</taxon>
        <taxon>Veillonellaceae</taxon>
        <taxon>Dialister</taxon>
    </lineage>
</organism>
<dbReference type="eggNOG" id="ENOG5032RY6">
    <property type="taxonomic scope" value="Bacteria"/>
</dbReference>
<sequence length="142" mass="15886">MNFAFWWPIGALVLANLTYHFCFKLIPASVNLFASLTVTYLFASVAALALCWYTSPSGEFLGQYTKINWIAFILGFCLIGLEAGAYYMYKAGWQINIAAMVYSTIVSIILMISGSLFFHETFTLTKAFGAVLCFVGLFFVMR</sequence>
<feature type="transmembrane region" description="Helical" evidence="2">
    <location>
        <begin position="6"/>
        <end position="26"/>
    </location>
</feature>
<evidence type="ECO:0000256" key="1">
    <source>
        <dbReference type="ARBA" id="ARBA00007362"/>
    </source>
</evidence>
<keyword evidence="2" id="KW-0812">Transmembrane</keyword>
<dbReference type="GO" id="GO:0016020">
    <property type="term" value="C:membrane"/>
    <property type="evidence" value="ECO:0007669"/>
    <property type="project" value="InterPro"/>
</dbReference>
<feature type="transmembrane region" description="Helical" evidence="2">
    <location>
        <begin position="124"/>
        <end position="141"/>
    </location>
</feature>
<dbReference type="OrthoDB" id="2294582at2"/>
<proteinExistence type="inferred from homology"/>
<evidence type="ECO:0000259" key="3">
    <source>
        <dbReference type="Pfam" id="PF00892"/>
    </source>
</evidence>
<keyword evidence="2" id="KW-1133">Transmembrane helix</keyword>
<name>E4L776_9FIRM</name>
<evidence type="ECO:0000313" key="5">
    <source>
        <dbReference type="Proteomes" id="UP000004594"/>
    </source>
</evidence>
<dbReference type="RefSeq" id="WP_007553680.1">
    <property type="nucleotide sequence ID" value="NZ_AENT01000001.1"/>
</dbReference>
<feature type="transmembrane region" description="Helical" evidence="2">
    <location>
        <begin position="67"/>
        <end position="87"/>
    </location>
</feature>